<gene>
    <name evidence="2" type="ORF">Nepgr_013981</name>
</gene>
<evidence type="ECO:0000313" key="2">
    <source>
        <dbReference type="EMBL" id="GMH12140.1"/>
    </source>
</evidence>
<accession>A0AAD3SIE1</accession>
<feature type="region of interest" description="Disordered" evidence="1">
    <location>
        <begin position="1"/>
        <end position="32"/>
    </location>
</feature>
<sequence length="191" mass="20981">MAVSEENNPPQMGNKHQPPKERPAANHKDDHSFQRRRIAIFAIKEALDSPSRACFHSCFLCDVQDSYSVNGAGSHHPEESESVRSRIQVIDVKCASAQRLEEHPLLDRLHPLEDVTLGASPIDPPGPDRLAPPDLLSRQPSLSRPDLLSPVGAPRRRSSLGLSSSRRRSYPLLAADLFGSSELFAARSPLA</sequence>
<organism evidence="2 3">
    <name type="scientific">Nepenthes gracilis</name>
    <name type="common">Slender pitcher plant</name>
    <dbReference type="NCBI Taxonomy" id="150966"/>
    <lineage>
        <taxon>Eukaryota</taxon>
        <taxon>Viridiplantae</taxon>
        <taxon>Streptophyta</taxon>
        <taxon>Embryophyta</taxon>
        <taxon>Tracheophyta</taxon>
        <taxon>Spermatophyta</taxon>
        <taxon>Magnoliopsida</taxon>
        <taxon>eudicotyledons</taxon>
        <taxon>Gunneridae</taxon>
        <taxon>Pentapetalae</taxon>
        <taxon>Caryophyllales</taxon>
        <taxon>Nepenthaceae</taxon>
        <taxon>Nepenthes</taxon>
    </lineage>
</organism>
<comment type="caution">
    <text evidence="2">The sequence shown here is derived from an EMBL/GenBank/DDBJ whole genome shotgun (WGS) entry which is preliminary data.</text>
</comment>
<protein>
    <submittedName>
        <fullName evidence="2">Uncharacterized protein</fullName>
    </submittedName>
</protein>
<feature type="region of interest" description="Disordered" evidence="1">
    <location>
        <begin position="116"/>
        <end position="164"/>
    </location>
</feature>
<name>A0AAD3SIE1_NEPGR</name>
<feature type="compositionally biased region" description="Polar residues" evidence="1">
    <location>
        <begin position="1"/>
        <end position="11"/>
    </location>
</feature>
<dbReference type="Proteomes" id="UP001279734">
    <property type="component" value="Unassembled WGS sequence"/>
</dbReference>
<feature type="compositionally biased region" description="Basic and acidic residues" evidence="1">
    <location>
        <begin position="18"/>
        <end position="32"/>
    </location>
</feature>
<evidence type="ECO:0000313" key="3">
    <source>
        <dbReference type="Proteomes" id="UP001279734"/>
    </source>
</evidence>
<evidence type="ECO:0000256" key="1">
    <source>
        <dbReference type="SAM" id="MobiDB-lite"/>
    </source>
</evidence>
<reference evidence="2" key="1">
    <citation type="submission" date="2023-05" db="EMBL/GenBank/DDBJ databases">
        <title>Nepenthes gracilis genome sequencing.</title>
        <authorList>
            <person name="Fukushima K."/>
        </authorList>
    </citation>
    <scope>NUCLEOTIDE SEQUENCE</scope>
    <source>
        <strain evidence="2">SING2019-196</strain>
    </source>
</reference>
<dbReference type="AlphaFoldDB" id="A0AAD3SIE1"/>
<keyword evidence="3" id="KW-1185">Reference proteome</keyword>
<proteinExistence type="predicted"/>
<dbReference type="EMBL" id="BSYO01000011">
    <property type="protein sequence ID" value="GMH12140.1"/>
    <property type="molecule type" value="Genomic_DNA"/>
</dbReference>